<dbReference type="PROSITE" id="PS51186">
    <property type="entry name" value="GNAT"/>
    <property type="match status" value="1"/>
</dbReference>
<dbReference type="Proteomes" id="UP000656813">
    <property type="component" value="Unassembled WGS sequence"/>
</dbReference>
<comment type="caution">
    <text evidence="2">The sequence shown here is derived from an EMBL/GenBank/DDBJ whole genome shotgun (WGS) entry which is preliminary data.</text>
</comment>
<accession>A0A8J2ZTT8</accession>
<organism evidence="2 3">
    <name type="scientific">Pullulanibacillus pueri</name>
    <dbReference type="NCBI Taxonomy" id="1437324"/>
    <lineage>
        <taxon>Bacteria</taxon>
        <taxon>Bacillati</taxon>
        <taxon>Bacillota</taxon>
        <taxon>Bacilli</taxon>
        <taxon>Bacillales</taxon>
        <taxon>Sporolactobacillaceae</taxon>
        <taxon>Pullulanibacillus</taxon>
    </lineage>
</organism>
<protein>
    <submittedName>
        <fullName evidence="2">Aminoglycoside N(6')-acetyltransferase</fullName>
    </submittedName>
</protein>
<dbReference type="AlphaFoldDB" id="A0A8J2ZTT8"/>
<evidence type="ECO:0000313" key="2">
    <source>
        <dbReference type="EMBL" id="GGH77177.1"/>
    </source>
</evidence>
<evidence type="ECO:0000259" key="1">
    <source>
        <dbReference type="PROSITE" id="PS51186"/>
    </source>
</evidence>
<dbReference type="PANTHER" id="PTHR43415:SF3">
    <property type="entry name" value="GNAT-FAMILY ACETYLTRANSFERASE"/>
    <property type="match status" value="1"/>
</dbReference>
<keyword evidence="3" id="KW-1185">Reference proteome</keyword>
<dbReference type="RefSeq" id="WP_373284392.1">
    <property type="nucleotide sequence ID" value="NZ_BMFV01000004.1"/>
</dbReference>
<sequence>MRKETIKFLEGERVFLRPIEQEDLHEFYIKSLWDKEGRKLTGTQTVFSRMGVQKWFEAISIDNSRIDLLICLQENDRVIGDVAMLNIDHQNQRAIVRISIFEQAYLGRGYGTEAMGLLLVFGFDVLNLHRVGLDVYSFNSRAIKSYEKLGFKKEGIIRDELYYDGEFHDCIIMGLLRDEWLRKEEDSIAL</sequence>
<reference evidence="2" key="2">
    <citation type="submission" date="2020-09" db="EMBL/GenBank/DDBJ databases">
        <authorList>
            <person name="Sun Q."/>
            <person name="Zhou Y."/>
        </authorList>
    </citation>
    <scope>NUCLEOTIDE SEQUENCE</scope>
    <source>
        <strain evidence="2">CGMCC 1.12777</strain>
    </source>
</reference>
<dbReference type="Gene3D" id="3.40.630.30">
    <property type="match status" value="1"/>
</dbReference>
<dbReference type="Pfam" id="PF13302">
    <property type="entry name" value="Acetyltransf_3"/>
    <property type="match status" value="1"/>
</dbReference>
<dbReference type="GO" id="GO:0016747">
    <property type="term" value="F:acyltransferase activity, transferring groups other than amino-acyl groups"/>
    <property type="evidence" value="ECO:0007669"/>
    <property type="project" value="InterPro"/>
</dbReference>
<feature type="domain" description="N-acetyltransferase" evidence="1">
    <location>
        <begin position="14"/>
        <end position="178"/>
    </location>
</feature>
<proteinExistence type="predicted"/>
<gene>
    <name evidence="2" type="ORF">GCM10007096_08690</name>
</gene>
<dbReference type="EMBL" id="BMFV01000004">
    <property type="protein sequence ID" value="GGH77177.1"/>
    <property type="molecule type" value="Genomic_DNA"/>
</dbReference>
<dbReference type="InterPro" id="IPR016181">
    <property type="entry name" value="Acyl_CoA_acyltransferase"/>
</dbReference>
<dbReference type="PANTHER" id="PTHR43415">
    <property type="entry name" value="SPERMIDINE N(1)-ACETYLTRANSFERASE"/>
    <property type="match status" value="1"/>
</dbReference>
<dbReference type="SUPFAM" id="SSF55729">
    <property type="entry name" value="Acyl-CoA N-acyltransferases (Nat)"/>
    <property type="match status" value="1"/>
</dbReference>
<reference evidence="2" key="1">
    <citation type="journal article" date="2014" name="Int. J. Syst. Evol. Microbiol.">
        <title>Complete genome sequence of Corynebacterium casei LMG S-19264T (=DSM 44701T), isolated from a smear-ripened cheese.</title>
        <authorList>
            <consortium name="US DOE Joint Genome Institute (JGI-PGF)"/>
            <person name="Walter F."/>
            <person name="Albersmeier A."/>
            <person name="Kalinowski J."/>
            <person name="Ruckert C."/>
        </authorList>
    </citation>
    <scope>NUCLEOTIDE SEQUENCE</scope>
    <source>
        <strain evidence="2">CGMCC 1.12777</strain>
    </source>
</reference>
<evidence type="ECO:0000313" key="3">
    <source>
        <dbReference type="Proteomes" id="UP000656813"/>
    </source>
</evidence>
<dbReference type="InterPro" id="IPR000182">
    <property type="entry name" value="GNAT_dom"/>
</dbReference>
<name>A0A8J2ZTT8_9BACL</name>